<proteinExistence type="predicted"/>
<keyword evidence="4" id="KW-1185">Reference proteome</keyword>
<protein>
    <submittedName>
        <fullName evidence="1">Uncharacterized protein</fullName>
    </submittedName>
</protein>
<gene>
    <name evidence="1" type="ORF">RTCCBAU85039_2651</name>
    <name evidence="2" type="ORF">SAMN05216228_101010</name>
</gene>
<reference evidence="2 4" key="1">
    <citation type="submission" date="2016-10" db="EMBL/GenBank/DDBJ databases">
        <authorList>
            <person name="Varghese N."/>
            <person name="Submissions S."/>
        </authorList>
    </citation>
    <scope>NUCLEOTIDE SEQUENCE [LARGE SCALE GENOMIC DNA]</scope>
    <source>
        <strain evidence="2 4">CGMCC 1.7071</strain>
    </source>
</reference>
<evidence type="ECO:0000313" key="3">
    <source>
        <dbReference type="Proteomes" id="UP000183063"/>
    </source>
</evidence>
<organism evidence="1 3">
    <name type="scientific">Rhizobium tibeticum</name>
    <dbReference type="NCBI Taxonomy" id="501024"/>
    <lineage>
        <taxon>Bacteria</taxon>
        <taxon>Pseudomonadati</taxon>
        <taxon>Pseudomonadota</taxon>
        <taxon>Alphaproteobacteria</taxon>
        <taxon>Hyphomicrobiales</taxon>
        <taxon>Rhizobiaceae</taxon>
        <taxon>Rhizobium/Agrobacterium group</taxon>
        <taxon>Rhizobium</taxon>
    </lineage>
</organism>
<dbReference type="Proteomes" id="UP000183063">
    <property type="component" value="Unassembled WGS sequence"/>
</dbReference>
<reference evidence="1" key="2">
    <citation type="submission" date="2016-10" db="EMBL/GenBank/DDBJ databases">
        <authorList>
            <person name="de Groot N.N."/>
        </authorList>
    </citation>
    <scope>NUCLEOTIDE SEQUENCE [LARGE SCALE GENOMIC DNA]</scope>
    <source>
        <strain evidence="1">CCBAU85039</strain>
    </source>
</reference>
<dbReference type="STRING" id="501024.RTCCBAU85039_2651"/>
<dbReference type="EMBL" id="FNXB01000012">
    <property type="protein sequence ID" value="SEH84543.1"/>
    <property type="molecule type" value="Genomic_DNA"/>
</dbReference>
<dbReference type="AlphaFoldDB" id="A0A1H8KXX8"/>
<evidence type="ECO:0000313" key="2">
    <source>
        <dbReference type="EMBL" id="SEN97772.1"/>
    </source>
</evidence>
<sequence length="43" mass="4617">MTTVQIKPVAVRLSAAAQAVLKQEAVQLDTNATANIVHALKFR</sequence>
<dbReference type="Proteomes" id="UP000198939">
    <property type="component" value="Unassembled WGS sequence"/>
</dbReference>
<evidence type="ECO:0000313" key="1">
    <source>
        <dbReference type="EMBL" id="SEH84543.1"/>
    </source>
</evidence>
<dbReference type="EMBL" id="FOCV01000010">
    <property type="protein sequence ID" value="SEN97772.1"/>
    <property type="molecule type" value="Genomic_DNA"/>
</dbReference>
<name>A0A1H8KXX8_9HYPH</name>
<reference evidence="3" key="3">
    <citation type="submission" date="2016-10" db="EMBL/GenBank/DDBJ databases">
        <authorList>
            <person name="Wibberg D."/>
        </authorList>
    </citation>
    <scope>NUCLEOTIDE SEQUENCE [LARGE SCALE GENOMIC DNA]</scope>
</reference>
<accession>A0A1H8KXX8</accession>
<dbReference type="RefSeq" id="WP_280142187.1">
    <property type="nucleotide sequence ID" value="NZ_FNXB01000012.1"/>
</dbReference>
<evidence type="ECO:0000313" key="4">
    <source>
        <dbReference type="Proteomes" id="UP000198939"/>
    </source>
</evidence>